<dbReference type="AlphaFoldDB" id="A0A1B8ZRI1"/>
<proteinExistence type="predicted"/>
<comment type="caution">
    <text evidence="2">The sequence shown here is derived from an EMBL/GenBank/DDBJ whole genome shotgun (WGS) entry which is preliminary data.</text>
</comment>
<evidence type="ECO:0000313" key="3">
    <source>
        <dbReference type="Proteomes" id="UP000093432"/>
    </source>
</evidence>
<reference evidence="3" key="1">
    <citation type="submission" date="2016-07" db="EMBL/GenBank/DDBJ databases">
        <authorList>
            <person name="Florea S."/>
            <person name="Webb J.S."/>
            <person name="Jaromczyk J."/>
            <person name="Schardl C.L."/>
        </authorList>
    </citation>
    <scope>NUCLEOTIDE SEQUENCE [LARGE SCALE GENOMIC DNA]</scope>
    <source>
        <strain evidence="3">CC-VM-7</strain>
    </source>
</reference>
<dbReference type="RefSeq" id="WP_065398185.1">
    <property type="nucleotide sequence ID" value="NZ_JAKYXH010000001.1"/>
</dbReference>
<dbReference type="EMBL" id="MAYG01000001">
    <property type="protein sequence ID" value="OCA74195.1"/>
    <property type="molecule type" value="Genomic_DNA"/>
</dbReference>
<organism evidence="2 3">
    <name type="scientific">Chryseobacterium arthrosphaerae</name>
    <dbReference type="NCBI Taxonomy" id="651561"/>
    <lineage>
        <taxon>Bacteria</taxon>
        <taxon>Pseudomonadati</taxon>
        <taxon>Bacteroidota</taxon>
        <taxon>Flavobacteriia</taxon>
        <taxon>Flavobacteriales</taxon>
        <taxon>Weeksellaceae</taxon>
        <taxon>Chryseobacterium group</taxon>
        <taxon>Chryseobacterium</taxon>
    </lineage>
</organism>
<protein>
    <submittedName>
        <fullName evidence="2">Uncharacterized protein</fullName>
    </submittedName>
</protein>
<evidence type="ECO:0000313" key="2">
    <source>
        <dbReference type="EMBL" id="OCA74195.1"/>
    </source>
</evidence>
<sequence>MKKTILLGTFLIAGIVSAFPFRTSCGTVVQVSQTIANNMSLDQLANYLGDVNGETCPGSGPVIVKIYYH</sequence>
<name>A0A1B8ZRI1_9FLAO</name>
<feature type="chain" id="PRO_5008621052" evidence="1">
    <location>
        <begin position="19"/>
        <end position="69"/>
    </location>
</feature>
<dbReference type="OrthoDB" id="1273487at2"/>
<gene>
    <name evidence="2" type="ORF">BBI00_07520</name>
</gene>
<feature type="signal peptide" evidence="1">
    <location>
        <begin position="1"/>
        <end position="18"/>
    </location>
</feature>
<dbReference type="Proteomes" id="UP000093432">
    <property type="component" value="Unassembled WGS sequence"/>
</dbReference>
<keyword evidence="1" id="KW-0732">Signal</keyword>
<accession>A0A1B8ZRI1</accession>
<evidence type="ECO:0000256" key="1">
    <source>
        <dbReference type="SAM" id="SignalP"/>
    </source>
</evidence>